<keyword evidence="5 13" id="KW-0375">Hydrogen ion transport</keyword>
<keyword evidence="16" id="KW-1185">Reference proteome</keyword>
<dbReference type="InterPro" id="IPR002146">
    <property type="entry name" value="ATP_synth_b/b'su_bac/chlpt"/>
</dbReference>
<comment type="function">
    <text evidence="10 13">F(1)F(0) ATP synthase produces ATP from ADP in the presence of a proton or sodium gradient. F-type ATPases consist of two structural domains, F(1) containing the extramembraneous catalytic core and F(0) containing the membrane proton channel, linked together by a central stalk and a peripheral stalk. During catalysis, ATP synthesis in the catalytic domain of F(1) is coupled via a rotary mechanism of the central stalk subunits to proton translocation.</text>
</comment>
<keyword evidence="14" id="KW-0175">Coiled coil</keyword>
<evidence type="ECO:0000256" key="12">
    <source>
        <dbReference type="ARBA" id="ARBA00037847"/>
    </source>
</evidence>
<comment type="similarity">
    <text evidence="1 13">Belongs to the ATPase B chain family.</text>
</comment>
<protein>
    <recommendedName>
        <fullName evidence="13">ATP synthase subunit b</fullName>
    </recommendedName>
    <alternativeName>
        <fullName evidence="13">ATP synthase F(0) sector subunit b</fullName>
    </alternativeName>
    <alternativeName>
        <fullName evidence="13">ATPase subunit I</fullName>
    </alternativeName>
    <alternativeName>
        <fullName evidence="13">F-type ATPase subunit b</fullName>
        <shortName evidence="13">F-ATPase subunit b</shortName>
    </alternativeName>
</protein>
<evidence type="ECO:0000256" key="14">
    <source>
        <dbReference type="SAM" id="Coils"/>
    </source>
</evidence>
<dbReference type="OrthoDB" id="466272at2"/>
<dbReference type="InterPro" id="IPR050059">
    <property type="entry name" value="ATP_synthase_B_chain"/>
</dbReference>
<sequence>MELNWSTFILEIINFLILVWFLKHFFYRPILGVIERRRSTIQQTLEEAKTIRSKAEAMEQQYQNRLREWEKEKAAALEKLHRELNAEQERQVAALRNSLEAERERAQVLLERNQNQARRKDQEAALERTVRFASQLLSRLAGPELEAKLVALVLEDLTTLPLEQQENLRETLTNTTEPIKVASAYPLEESKRQTLQAAFHRLAGKNPNVLDFRQDPELIAGLRISIGPWVLRANLQDELSYFAEAIHGRLE</sequence>
<dbReference type="AlphaFoldDB" id="D5C5A5"/>
<dbReference type="GO" id="GO:0046933">
    <property type="term" value="F:proton-transporting ATP synthase activity, rotational mechanism"/>
    <property type="evidence" value="ECO:0007669"/>
    <property type="project" value="UniProtKB-UniRule"/>
</dbReference>
<keyword evidence="13" id="KW-0997">Cell inner membrane</keyword>
<evidence type="ECO:0000256" key="10">
    <source>
        <dbReference type="ARBA" id="ARBA00025198"/>
    </source>
</evidence>
<dbReference type="GO" id="GO:0046961">
    <property type="term" value="F:proton-transporting ATPase activity, rotational mechanism"/>
    <property type="evidence" value="ECO:0007669"/>
    <property type="project" value="TreeGrafter"/>
</dbReference>
<reference evidence="16" key="1">
    <citation type="submission" date="2010-04" db="EMBL/GenBank/DDBJ databases">
        <title>Complete genome sequence of Nitrosococcus halophilus Nc4, a salt-adapted, aerobic obligate ammonia-oxidizing sulfur purple bacterium.</title>
        <authorList>
            <consortium name="US DOE Joint Genome Institute"/>
            <person name="Campbell M.A."/>
            <person name="Malfatti S.A."/>
            <person name="Chain P.S.G."/>
            <person name="Heidelberg J.F."/>
            <person name="Ward B.B."/>
            <person name="Klotz M.G."/>
        </authorList>
    </citation>
    <scope>NUCLEOTIDE SEQUENCE [LARGE SCALE GENOMIC DNA]</scope>
    <source>
        <strain evidence="16">Nc4</strain>
    </source>
</reference>
<comment type="function">
    <text evidence="11">Component of the F(0) channel, it forms part of the peripheral stalk, linking F(1) to F(0). The b'-subunit is a diverged and duplicated form of b found in plants and photosynthetic bacteria.</text>
</comment>
<accession>D5C5A5</accession>
<keyword evidence="7 13" id="KW-0406">Ion transport</keyword>
<dbReference type="PANTHER" id="PTHR33445">
    <property type="entry name" value="ATP SYNTHASE SUBUNIT B', CHLOROPLASTIC"/>
    <property type="match status" value="1"/>
</dbReference>
<dbReference type="eggNOG" id="COG0712">
    <property type="taxonomic scope" value="Bacteria"/>
</dbReference>
<evidence type="ECO:0000256" key="13">
    <source>
        <dbReference type="HAMAP-Rule" id="MF_01398"/>
    </source>
</evidence>
<keyword evidence="3 13" id="KW-0138">CF(0)</keyword>
<evidence type="ECO:0000256" key="3">
    <source>
        <dbReference type="ARBA" id="ARBA00022547"/>
    </source>
</evidence>
<keyword evidence="8 13" id="KW-0472">Membrane</keyword>
<name>D5C5A5_NITHN</name>
<dbReference type="Pfam" id="PF00430">
    <property type="entry name" value="ATP-synt_B"/>
    <property type="match status" value="1"/>
</dbReference>
<dbReference type="CDD" id="cd06503">
    <property type="entry name" value="ATP-synt_Fo_b"/>
    <property type="match status" value="1"/>
</dbReference>
<proteinExistence type="inferred from homology"/>
<keyword evidence="4 13" id="KW-0812">Transmembrane</keyword>
<dbReference type="HOGENOM" id="CLU_070737_1_0_6"/>
<comment type="subunit">
    <text evidence="13">F-type ATPases have 2 components, F(1) - the catalytic core - and F(0) - the membrane proton channel. F(1) has five subunits: alpha(3), beta(3), gamma(1), delta(1), epsilon(1). F(0) has three main subunits: a(1), b(2) and c(10-14). The alpha and beta chains form an alternating ring which encloses part of the gamma chain. F(1) is attached to F(0) by a central stalk formed by the gamma and epsilon chains, while a peripheral stalk is formed by the delta and b chains.</text>
</comment>
<dbReference type="GO" id="GO:0005886">
    <property type="term" value="C:plasma membrane"/>
    <property type="evidence" value="ECO:0007669"/>
    <property type="project" value="UniProtKB-SubCell"/>
</dbReference>
<dbReference type="STRING" id="472759.Nhal_2237"/>
<evidence type="ECO:0000256" key="1">
    <source>
        <dbReference type="ARBA" id="ARBA00005513"/>
    </source>
</evidence>
<gene>
    <name evidence="13" type="primary">atpF</name>
    <name evidence="15" type="ordered locus">Nhal_2237</name>
</gene>
<dbReference type="Proteomes" id="UP000001844">
    <property type="component" value="Chromosome"/>
</dbReference>
<dbReference type="EMBL" id="CP001798">
    <property type="protein sequence ID" value="ADE15328.1"/>
    <property type="molecule type" value="Genomic_DNA"/>
</dbReference>
<dbReference type="HAMAP" id="MF_01398">
    <property type="entry name" value="ATP_synth_b_bprime"/>
    <property type="match status" value="1"/>
</dbReference>
<organism evidence="15 16">
    <name type="scientific">Nitrosococcus halophilus (strain Nc4)</name>
    <dbReference type="NCBI Taxonomy" id="472759"/>
    <lineage>
        <taxon>Bacteria</taxon>
        <taxon>Pseudomonadati</taxon>
        <taxon>Pseudomonadota</taxon>
        <taxon>Gammaproteobacteria</taxon>
        <taxon>Chromatiales</taxon>
        <taxon>Chromatiaceae</taxon>
        <taxon>Nitrosococcus</taxon>
    </lineage>
</organism>
<evidence type="ECO:0000256" key="4">
    <source>
        <dbReference type="ARBA" id="ARBA00022692"/>
    </source>
</evidence>
<dbReference type="GO" id="GO:0012505">
    <property type="term" value="C:endomembrane system"/>
    <property type="evidence" value="ECO:0007669"/>
    <property type="project" value="UniProtKB-SubCell"/>
</dbReference>
<keyword evidence="2 13" id="KW-0813">Transport</keyword>
<dbReference type="GO" id="GO:0045259">
    <property type="term" value="C:proton-transporting ATP synthase complex"/>
    <property type="evidence" value="ECO:0007669"/>
    <property type="project" value="UniProtKB-KW"/>
</dbReference>
<evidence type="ECO:0000256" key="7">
    <source>
        <dbReference type="ARBA" id="ARBA00023065"/>
    </source>
</evidence>
<dbReference type="InterPro" id="IPR000711">
    <property type="entry name" value="ATPase_OSCP/dsu"/>
</dbReference>
<dbReference type="PANTHER" id="PTHR33445:SF2">
    <property type="entry name" value="ATP SYNTHASE SUBUNIT B', CHLOROPLASTIC"/>
    <property type="match status" value="1"/>
</dbReference>
<evidence type="ECO:0000256" key="5">
    <source>
        <dbReference type="ARBA" id="ARBA00022781"/>
    </source>
</evidence>
<comment type="subcellular location">
    <subcellularLocation>
        <location evidence="13">Cell inner membrane</location>
        <topology evidence="13">Single-pass membrane protein</topology>
    </subcellularLocation>
    <subcellularLocation>
        <location evidence="12">Endomembrane system</location>
        <topology evidence="12">Single-pass membrane protein</topology>
    </subcellularLocation>
</comment>
<feature type="transmembrane region" description="Helical" evidence="13">
    <location>
        <begin position="6"/>
        <end position="27"/>
    </location>
</feature>
<evidence type="ECO:0000313" key="16">
    <source>
        <dbReference type="Proteomes" id="UP000001844"/>
    </source>
</evidence>
<keyword evidence="13" id="KW-1003">Cell membrane</keyword>
<feature type="coiled-coil region" evidence="14">
    <location>
        <begin position="41"/>
        <end position="123"/>
    </location>
</feature>
<dbReference type="RefSeq" id="WP_013033191.1">
    <property type="nucleotide sequence ID" value="NC_013960.1"/>
</dbReference>
<evidence type="ECO:0000256" key="11">
    <source>
        <dbReference type="ARBA" id="ARBA00025614"/>
    </source>
</evidence>
<evidence type="ECO:0000256" key="6">
    <source>
        <dbReference type="ARBA" id="ARBA00022989"/>
    </source>
</evidence>
<dbReference type="Pfam" id="PF00213">
    <property type="entry name" value="OSCP"/>
    <property type="match status" value="1"/>
</dbReference>
<keyword evidence="6 13" id="KW-1133">Transmembrane helix</keyword>
<evidence type="ECO:0000256" key="2">
    <source>
        <dbReference type="ARBA" id="ARBA00022448"/>
    </source>
</evidence>
<dbReference type="KEGG" id="nhl:Nhal_2237"/>
<keyword evidence="9 13" id="KW-0066">ATP synthesis</keyword>
<evidence type="ECO:0000256" key="8">
    <source>
        <dbReference type="ARBA" id="ARBA00023136"/>
    </source>
</evidence>
<evidence type="ECO:0000313" key="15">
    <source>
        <dbReference type="EMBL" id="ADE15328.1"/>
    </source>
</evidence>
<evidence type="ECO:0000256" key="9">
    <source>
        <dbReference type="ARBA" id="ARBA00023310"/>
    </source>
</evidence>
<dbReference type="eggNOG" id="COG0711">
    <property type="taxonomic scope" value="Bacteria"/>
</dbReference>